<protein>
    <recommendedName>
        <fullName evidence="8">MAPEG family protein</fullName>
    </recommendedName>
</protein>
<evidence type="ECO:0000256" key="1">
    <source>
        <dbReference type="ARBA" id="ARBA00004370"/>
    </source>
</evidence>
<evidence type="ECO:0000256" key="5">
    <source>
        <dbReference type="SAM" id="Phobius"/>
    </source>
</evidence>
<comment type="subcellular location">
    <subcellularLocation>
        <location evidence="1">Membrane</location>
    </subcellularLocation>
</comment>
<dbReference type="SUPFAM" id="SSF161084">
    <property type="entry name" value="MAPEG domain-like"/>
    <property type="match status" value="1"/>
</dbReference>
<feature type="transmembrane region" description="Helical" evidence="5">
    <location>
        <begin position="109"/>
        <end position="128"/>
    </location>
</feature>
<sequence>MSLSTAYWCVLIAALLPYLWLAVAKASAPRYDNRDPRGWVARQEQPRLKRAYNAHLNALEAFAPFAAGVVLAQLAGVPVERIAGLSIAFVVLRVLHGVAYVGDLALLRSLAWFGAFGCVVALLAQAALSVA</sequence>
<dbReference type="OrthoDB" id="513661at2"/>
<organism evidence="6 7">
    <name type="scientific">Luteimonas terrae</name>
    <dbReference type="NCBI Taxonomy" id="1530191"/>
    <lineage>
        <taxon>Bacteria</taxon>
        <taxon>Pseudomonadati</taxon>
        <taxon>Pseudomonadota</taxon>
        <taxon>Gammaproteobacteria</taxon>
        <taxon>Lysobacterales</taxon>
        <taxon>Lysobacteraceae</taxon>
        <taxon>Luteimonas</taxon>
    </lineage>
</organism>
<keyword evidence="7" id="KW-1185">Reference proteome</keyword>
<dbReference type="RefSeq" id="WP_133393959.1">
    <property type="nucleotide sequence ID" value="NZ_SMTG01000004.1"/>
</dbReference>
<dbReference type="GO" id="GO:0016020">
    <property type="term" value="C:membrane"/>
    <property type="evidence" value="ECO:0007669"/>
    <property type="project" value="UniProtKB-SubCell"/>
</dbReference>
<evidence type="ECO:0000313" key="6">
    <source>
        <dbReference type="EMBL" id="TDK30903.1"/>
    </source>
</evidence>
<name>A0A4R5U953_9GAMM</name>
<comment type="caution">
    <text evidence="6">The sequence shown here is derived from an EMBL/GenBank/DDBJ whole genome shotgun (WGS) entry which is preliminary data.</text>
</comment>
<dbReference type="Pfam" id="PF01124">
    <property type="entry name" value="MAPEG"/>
    <property type="match status" value="1"/>
</dbReference>
<dbReference type="EMBL" id="SMTG01000004">
    <property type="protein sequence ID" value="TDK30903.1"/>
    <property type="molecule type" value="Genomic_DNA"/>
</dbReference>
<evidence type="ECO:0000313" key="7">
    <source>
        <dbReference type="Proteomes" id="UP000295543"/>
    </source>
</evidence>
<keyword evidence="2 5" id="KW-0812">Transmembrane</keyword>
<dbReference type="PANTHER" id="PTHR35371:SF1">
    <property type="entry name" value="BLR7753 PROTEIN"/>
    <property type="match status" value="1"/>
</dbReference>
<dbReference type="InterPro" id="IPR001129">
    <property type="entry name" value="Membr-assoc_MAPEG"/>
</dbReference>
<keyword evidence="3 5" id="KW-1133">Transmembrane helix</keyword>
<evidence type="ECO:0008006" key="8">
    <source>
        <dbReference type="Google" id="ProtNLM"/>
    </source>
</evidence>
<evidence type="ECO:0000256" key="4">
    <source>
        <dbReference type="ARBA" id="ARBA00023136"/>
    </source>
</evidence>
<evidence type="ECO:0000256" key="2">
    <source>
        <dbReference type="ARBA" id="ARBA00022692"/>
    </source>
</evidence>
<reference evidence="6 7" key="1">
    <citation type="submission" date="2019-03" db="EMBL/GenBank/DDBJ databases">
        <title>Luteimonas zhaokaii sp.nov., isolated from the rectal contents of Plateau pika in Yushu, Qinghai Province, China.</title>
        <authorList>
            <person name="Zhang G."/>
        </authorList>
    </citation>
    <scope>NUCLEOTIDE SEQUENCE [LARGE SCALE GENOMIC DNA]</scope>
    <source>
        <strain evidence="6 7">THG-MD21</strain>
    </source>
</reference>
<evidence type="ECO:0000256" key="3">
    <source>
        <dbReference type="ARBA" id="ARBA00022989"/>
    </source>
</evidence>
<feature type="transmembrane region" description="Helical" evidence="5">
    <location>
        <begin position="82"/>
        <end position="102"/>
    </location>
</feature>
<gene>
    <name evidence="6" type="ORF">E2F49_11230</name>
</gene>
<proteinExistence type="predicted"/>
<dbReference type="Proteomes" id="UP000295543">
    <property type="component" value="Unassembled WGS sequence"/>
</dbReference>
<feature type="transmembrane region" description="Helical" evidence="5">
    <location>
        <begin position="56"/>
        <end position="76"/>
    </location>
</feature>
<feature type="transmembrane region" description="Helical" evidence="5">
    <location>
        <begin position="6"/>
        <end position="24"/>
    </location>
</feature>
<dbReference type="Gene3D" id="1.20.120.550">
    <property type="entry name" value="Membrane associated eicosanoid/glutathione metabolism-like domain"/>
    <property type="match status" value="1"/>
</dbReference>
<dbReference type="InterPro" id="IPR023352">
    <property type="entry name" value="MAPEG-like_dom_sf"/>
</dbReference>
<keyword evidence="4 5" id="KW-0472">Membrane</keyword>
<dbReference type="PANTHER" id="PTHR35371">
    <property type="entry name" value="INNER MEMBRANE PROTEIN"/>
    <property type="match status" value="1"/>
</dbReference>
<dbReference type="AlphaFoldDB" id="A0A4R5U953"/>
<accession>A0A4R5U953</accession>